<sequence length="472" mass="52391">MASPCTGSVEPAPWSARDEHKDHAAARNSVSTNIPIRAFASHPWAQSLAASCGGLPPLTPPEDLDAFDWDTPLYFNPEKGLRKVMNVEDRSSRQDQDQTRPSPTSRPSEIQMPARSNMNQDESTRSNWLGRACQQLVLALGDTSNQQQLQMVVQALPSQAKSLDTRPVFEKVVEVVQGRFASPPYITITHAVSQVISMDEVPASPPATPNTNYSSDDYFQDQTVFTHAAVVPAYHSHAQPPIPSSSRSTNIIAAPSSIHLSILERYIPPTTTREVDDFFSLSRRSYLADRLLELSANNGSLLLVYPTKVGGSTFTNKYIGPVIEPFLRQFVLLNGLYMELAIQLGEMAGVAGMKSFEEIQQLLETMCRELGQRAPSRGLPSRYEIVHSETTEVVLDRALWKEWYVEQEQPRLRQNLVDYHKSGGRMPARQGQIEITPGMLAREVVDGIRHSREMAGNAGVEVGVFVIRRALV</sequence>
<dbReference type="RefSeq" id="XP_007735022.1">
    <property type="nucleotide sequence ID" value="XM_007736832.1"/>
</dbReference>
<feature type="region of interest" description="Disordered" evidence="1">
    <location>
        <begin position="86"/>
        <end position="124"/>
    </location>
</feature>
<keyword evidence="3" id="KW-1185">Reference proteome</keyword>
<evidence type="ECO:0000256" key="1">
    <source>
        <dbReference type="SAM" id="MobiDB-lite"/>
    </source>
</evidence>
<accession>W9YKW7</accession>
<dbReference type="Proteomes" id="UP000019478">
    <property type="component" value="Unassembled WGS sequence"/>
</dbReference>
<dbReference type="STRING" id="1182542.W9YKW7"/>
<dbReference type="HOGENOM" id="CLU_017164_2_0_1"/>
<dbReference type="EMBL" id="AMGY01000005">
    <property type="protein sequence ID" value="EXJ82899.1"/>
    <property type="molecule type" value="Genomic_DNA"/>
</dbReference>
<proteinExistence type="predicted"/>
<protein>
    <submittedName>
        <fullName evidence="2">Uncharacterized protein</fullName>
    </submittedName>
</protein>
<evidence type="ECO:0000313" key="2">
    <source>
        <dbReference type="EMBL" id="EXJ82899.1"/>
    </source>
</evidence>
<feature type="compositionally biased region" description="Basic and acidic residues" evidence="1">
    <location>
        <begin position="86"/>
        <end position="98"/>
    </location>
</feature>
<feature type="compositionally biased region" description="Basic and acidic residues" evidence="1">
    <location>
        <begin position="16"/>
        <end position="25"/>
    </location>
</feature>
<dbReference type="eggNOG" id="ENOG502SJN2">
    <property type="taxonomic scope" value="Eukaryota"/>
</dbReference>
<feature type="region of interest" description="Disordered" evidence="1">
    <location>
        <begin position="1"/>
        <end position="28"/>
    </location>
</feature>
<name>W9YKW7_9EURO</name>
<evidence type="ECO:0000313" key="3">
    <source>
        <dbReference type="Proteomes" id="UP000019478"/>
    </source>
</evidence>
<dbReference type="GeneID" id="19170822"/>
<feature type="compositionally biased region" description="Polar residues" evidence="1">
    <location>
        <begin position="99"/>
        <end position="124"/>
    </location>
</feature>
<dbReference type="OrthoDB" id="5407894at2759"/>
<dbReference type="AlphaFoldDB" id="W9YKW7"/>
<gene>
    <name evidence="2" type="ORF">A1O3_06715</name>
</gene>
<comment type="caution">
    <text evidence="2">The sequence shown here is derived from an EMBL/GenBank/DDBJ whole genome shotgun (WGS) entry which is preliminary data.</text>
</comment>
<organism evidence="2 3">
    <name type="scientific">Capronia epimyces CBS 606.96</name>
    <dbReference type="NCBI Taxonomy" id="1182542"/>
    <lineage>
        <taxon>Eukaryota</taxon>
        <taxon>Fungi</taxon>
        <taxon>Dikarya</taxon>
        <taxon>Ascomycota</taxon>
        <taxon>Pezizomycotina</taxon>
        <taxon>Eurotiomycetes</taxon>
        <taxon>Chaetothyriomycetidae</taxon>
        <taxon>Chaetothyriales</taxon>
        <taxon>Herpotrichiellaceae</taxon>
        <taxon>Capronia</taxon>
    </lineage>
</organism>
<reference evidence="2 3" key="1">
    <citation type="submission" date="2013-03" db="EMBL/GenBank/DDBJ databases">
        <title>The Genome Sequence of Capronia epimyces CBS 606.96.</title>
        <authorList>
            <consortium name="The Broad Institute Genomics Platform"/>
            <person name="Cuomo C."/>
            <person name="de Hoog S."/>
            <person name="Gorbushina A."/>
            <person name="Walker B."/>
            <person name="Young S.K."/>
            <person name="Zeng Q."/>
            <person name="Gargeya S."/>
            <person name="Fitzgerald M."/>
            <person name="Haas B."/>
            <person name="Abouelleil A."/>
            <person name="Allen A.W."/>
            <person name="Alvarado L."/>
            <person name="Arachchi H.M."/>
            <person name="Berlin A.M."/>
            <person name="Chapman S.B."/>
            <person name="Gainer-Dewar J."/>
            <person name="Goldberg J."/>
            <person name="Griggs A."/>
            <person name="Gujja S."/>
            <person name="Hansen M."/>
            <person name="Howarth C."/>
            <person name="Imamovic A."/>
            <person name="Ireland A."/>
            <person name="Larimer J."/>
            <person name="McCowan C."/>
            <person name="Murphy C."/>
            <person name="Pearson M."/>
            <person name="Poon T.W."/>
            <person name="Priest M."/>
            <person name="Roberts A."/>
            <person name="Saif S."/>
            <person name="Shea T."/>
            <person name="Sisk P."/>
            <person name="Sykes S."/>
            <person name="Wortman J."/>
            <person name="Nusbaum C."/>
            <person name="Birren B."/>
        </authorList>
    </citation>
    <scope>NUCLEOTIDE SEQUENCE [LARGE SCALE GENOMIC DNA]</scope>
    <source>
        <strain evidence="2 3">CBS 606.96</strain>
    </source>
</reference>